<dbReference type="EMBL" id="QHKO01000012">
    <property type="protein sequence ID" value="RAL20282.1"/>
    <property type="molecule type" value="Genomic_DNA"/>
</dbReference>
<evidence type="ECO:0000259" key="4">
    <source>
        <dbReference type="Pfam" id="PF00080"/>
    </source>
</evidence>
<dbReference type="PROSITE" id="PS00332">
    <property type="entry name" value="SOD_CU_ZN_2"/>
    <property type="match status" value="1"/>
</dbReference>
<keyword evidence="6" id="KW-1185">Reference proteome</keyword>
<dbReference type="EC" id="1.15.1.1" evidence="2"/>
<comment type="cofactor">
    <cofactor evidence="2">
        <name>Cu cation</name>
        <dbReference type="ChEBI" id="CHEBI:23378"/>
    </cofactor>
    <text evidence="2">Binds 1 copper ion per subunit.</text>
</comment>
<evidence type="ECO:0000313" key="5">
    <source>
        <dbReference type="EMBL" id="RAL20282.1"/>
    </source>
</evidence>
<dbReference type="PANTHER" id="PTHR10003">
    <property type="entry name" value="SUPEROXIDE DISMUTASE CU-ZN -RELATED"/>
    <property type="match status" value="1"/>
</dbReference>
<organism evidence="5 6">
    <name type="scientific">Lujinxingia litoralis</name>
    <dbReference type="NCBI Taxonomy" id="2211119"/>
    <lineage>
        <taxon>Bacteria</taxon>
        <taxon>Deltaproteobacteria</taxon>
        <taxon>Bradymonadales</taxon>
        <taxon>Lujinxingiaceae</taxon>
        <taxon>Lujinxingia</taxon>
    </lineage>
</organism>
<dbReference type="Proteomes" id="UP000249169">
    <property type="component" value="Unassembled WGS sequence"/>
</dbReference>
<comment type="caution">
    <text evidence="5">The sequence shown here is derived from an EMBL/GenBank/DDBJ whole genome shotgun (WGS) entry which is preliminary data.</text>
</comment>
<keyword evidence="2" id="KW-0186">Copper</keyword>
<evidence type="ECO:0000256" key="1">
    <source>
        <dbReference type="ARBA" id="ARBA00010457"/>
    </source>
</evidence>
<dbReference type="Pfam" id="PF00080">
    <property type="entry name" value="Sod_Cu"/>
    <property type="match status" value="1"/>
</dbReference>
<dbReference type="InterPro" id="IPR024134">
    <property type="entry name" value="SOD_Cu/Zn_/chaperone"/>
</dbReference>
<comment type="function">
    <text evidence="2">Destroys radicals which are normally produced within the cells and which are toxic to biological systems.</text>
</comment>
<keyword evidence="2" id="KW-0479">Metal-binding</keyword>
<dbReference type="Gene3D" id="2.60.40.200">
    <property type="entry name" value="Superoxide dismutase, copper/zinc binding domain"/>
    <property type="match status" value="1"/>
</dbReference>
<feature type="domain" description="Superoxide dismutase copper/zinc binding" evidence="4">
    <location>
        <begin position="120"/>
        <end position="250"/>
    </location>
</feature>
<gene>
    <name evidence="5" type="ORF">DL240_18050</name>
</gene>
<proteinExistence type="inferred from homology"/>
<dbReference type="SUPFAM" id="SSF49329">
    <property type="entry name" value="Cu,Zn superoxide dismutase-like"/>
    <property type="match status" value="1"/>
</dbReference>
<name>A0A328C4P5_9DELT</name>
<dbReference type="GO" id="GO:0005507">
    <property type="term" value="F:copper ion binding"/>
    <property type="evidence" value="ECO:0007669"/>
    <property type="project" value="InterPro"/>
</dbReference>
<feature type="compositionally biased region" description="Acidic residues" evidence="3">
    <location>
        <begin position="75"/>
        <end position="86"/>
    </location>
</feature>
<comment type="catalytic activity">
    <reaction evidence="2">
        <text>2 superoxide + 2 H(+) = H2O2 + O2</text>
        <dbReference type="Rhea" id="RHEA:20696"/>
        <dbReference type="ChEBI" id="CHEBI:15378"/>
        <dbReference type="ChEBI" id="CHEBI:15379"/>
        <dbReference type="ChEBI" id="CHEBI:16240"/>
        <dbReference type="ChEBI" id="CHEBI:18421"/>
        <dbReference type="EC" id="1.15.1.1"/>
    </reaction>
</comment>
<reference evidence="5 6" key="1">
    <citation type="submission" date="2018-05" db="EMBL/GenBank/DDBJ databases">
        <title>Lujinxingia marina gen. nov. sp. nov., a new facultative anaerobic member of the class Deltaproteobacteria, and proposal of Lujinxingaceae fam. nov.</title>
        <authorList>
            <person name="Li C.-M."/>
        </authorList>
    </citation>
    <scope>NUCLEOTIDE SEQUENCE [LARGE SCALE GENOMIC DNA]</scope>
    <source>
        <strain evidence="5 6">B210</strain>
    </source>
</reference>
<evidence type="ECO:0000256" key="2">
    <source>
        <dbReference type="RuleBase" id="RU000393"/>
    </source>
</evidence>
<keyword evidence="2" id="KW-0560">Oxidoreductase</keyword>
<dbReference type="InterPro" id="IPR018152">
    <property type="entry name" value="SOD_Cu/Zn_BS"/>
</dbReference>
<comment type="similarity">
    <text evidence="1 2">Belongs to the Cu-Zn superoxide dismutase family.</text>
</comment>
<comment type="cofactor">
    <cofactor evidence="2">
        <name>Zn(2+)</name>
        <dbReference type="ChEBI" id="CHEBI:29105"/>
    </cofactor>
    <text evidence="2">Binds 1 zinc ion per subunit.</text>
</comment>
<dbReference type="AlphaFoldDB" id="A0A328C4P5"/>
<dbReference type="InterPro" id="IPR001424">
    <property type="entry name" value="SOD_Cu_Zn_dom"/>
</dbReference>
<evidence type="ECO:0000313" key="6">
    <source>
        <dbReference type="Proteomes" id="UP000249169"/>
    </source>
</evidence>
<dbReference type="InterPro" id="IPR036423">
    <property type="entry name" value="SOD-like_Cu/Zn_dom_sf"/>
</dbReference>
<dbReference type="CDD" id="cd00305">
    <property type="entry name" value="Cu-Zn_Superoxide_Dismutase"/>
    <property type="match status" value="1"/>
</dbReference>
<sequence>MLPRWHRCGLAIAPPAYNYGRARSDAYVLPFQHTEKEHHMKMMRLLMMGLLSVGFFAAGCSSSQPTEDKPMTEEQATEEEVTEEEGAEGHGEMHEGMMEEGAELAEAVARVINPEGEEIGTVTFKELADGGVQVSGSVSGLTPGNHGFHVHENTVCEAPDFKSAGGHFNPEAHEHGGPANEHNARHAGDFGNITANEEGVAEFDFVDTMISLREGLNNVAGQAMIVHADEDDLVSQPTGNAGGRVGCAVITVVE</sequence>
<feature type="region of interest" description="Disordered" evidence="3">
    <location>
        <begin position="62"/>
        <end position="93"/>
    </location>
</feature>
<protein>
    <recommendedName>
        <fullName evidence="2">Superoxide dismutase [Cu-Zn]</fullName>
        <ecNumber evidence="2">1.15.1.1</ecNumber>
    </recommendedName>
</protein>
<keyword evidence="2" id="KW-0862">Zinc</keyword>
<evidence type="ECO:0000256" key="3">
    <source>
        <dbReference type="SAM" id="MobiDB-lite"/>
    </source>
</evidence>
<dbReference type="GO" id="GO:0004784">
    <property type="term" value="F:superoxide dismutase activity"/>
    <property type="evidence" value="ECO:0007669"/>
    <property type="project" value="UniProtKB-EC"/>
</dbReference>
<accession>A0A328C4P5</accession>